<evidence type="ECO:0000313" key="2">
    <source>
        <dbReference type="EMBL" id="GAL92535.1"/>
    </source>
</evidence>
<evidence type="ECO:0008006" key="4">
    <source>
        <dbReference type="Google" id="ProtNLM"/>
    </source>
</evidence>
<feature type="transmembrane region" description="Helical" evidence="1">
    <location>
        <begin position="95"/>
        <end position="113"/>
    </location>
</feature>
<dbReference type="Proteomes" id="UP000030321">
    <property type="component" value="Unassembled WGS sequence"/>
</dbReference>
<evidence type="ECO:0000256" key="1">
    <source>
        <dbReference type="SAM" id="Phobius"/>
    </source>
</evidence>
<proteinExistence type="predicted"/>
<protein>
    <recommendedName>
        <fullName evidence="4">DUF4149 domain-containing protein</fullName>
    </recommendedName>
</protein>
<organism evidence="2 3">
    <name type="scientific">Microcystis aeruginosa NIES-44</name>
    <dbReference type="NCBI Taxonomy" id="449439"/>
    <lineage>
        <taxon>Bacteria</taxon>
        <taxon>Bacillati</taxon>
        <taxon>Cyanobacteriota</taxon>
        <taxon>Cyanophyceae</taxon>
        <taxon>Oscillatoriophycideae</taxon>
        <taxon>Chroococcales</taxon>
        <taxon>Microcystaceae</taxon>
        <taxon>Microcystis</taxon>
    </lineage>
</organism>
<name>A0A0A1VS33_MICAE</name>
<reference evidence="3" key="1">
    <citation type="journal article" date="2015" name="Genome">
        <title>Whole Genome Sequence of the Non-Microcystin-Producing Microcystis aeruginosa Strain NIES-44.</title>
        <authorList>
            <person name="Okano K."/>
            <person name="Miyata N."/>
            <person name="Ozaki Y."/>
        </authorList>
    </citation>
    <scope>NUCLEOTIDE SEQUENCE [LARGE SCALE GENOMIC DNA]</scope>
    <source>
        <strain evidence="3">NIES-44</strain>
    </source>
</reference>
<feature type="transmembrane region" description="Helical" evidence="1">
    <location>
        <begin position="57"/>
        <end position="83"/>
    </location>
</feature>
<keyword evidence="1" id="KW-0812">Transmembrane</keyword>
<feature type="transmembrane region" description="Helical" evidence="1">
    <location>
        <begin position="12"/>
        <end position="37"/>
    </location>
</feature>
<feature type="transmembrane region" description="Helical" evidence="1">
    <location>
        <begin position="139"/>
        <end position="160"/>
    </location>
</feature>
<keyword evidence="1" id="KW-0472">Membrane</keyword>
<evidence type="ECO:0000313" key="3">
    <source>
        <dbReference type="Proteomes" id="UP000030321"/>
    </source>
</evidence>
<keyword evidence="1" id="KW-1133">Transmembrane helix</keyword>
<dbReference type="RefSeq" id="WP_045358360.1">
    <property type="nucleotide sequence ID" value="NZ_BBPA01000021.1"/>
</dbReference>
<comment type="caution">
    <text evidence="2">The sequence shown here is derived from an EMBL/GenBank/DDBJ whole genome shotgun (WGS) entry which is preliminary data.</text>
</comment>
<dbReference type="EMBL" id="BBPA01000021">
    <property type="protein sequence ID" value="GAL92535.1"/>
    <property type="molecule type" value="Genomic_DNA"/>
</dbReference>
<sequence length="167" mass="18881">MKTFVERYWSWFNWTTLAMVVLGFWLSASFVIDLIIIPSLSVAGMMTQNGFASAGYLLFGIFNHLELVCAAIVLCSFVVFHRYHTLIHLPEHRSLLLAGVLLVITLIYTYFLTPNLSAMGLLAPVTASGMSGEMMSLQIGYWFLEVVKGLIAFTLLRWCWRDAFKLA</sequence>
<accession>A0A0A1VS33</accession>
<gene>
    <name evidence="2" type="ORF">N44_01093</name>
</gene>
<dbReference type="AlphaFoldDB" id="A0A0A1VS33"/>